<dbReference type="PANTHER" id="PTHR23505">
    <property type="entry name" value="SPINSTER"/>
    <property type="match status" value="1"/>
</dbReference>
<evidence type="ECO:0000256" key="6">
    <source>
        <dbReference type="SAM" id="Phobius"/>
    </source>
</evidence>
<evidence type="ECO:0000313" key="9">
    <source>
        <dbReference type="Proteomes" id="UP000197153"/>
    </source>
</evidence>
<accession>A0A248K3L4</accession>
<dbReference type="InterPro" id="IPR036259">
    <property type="entry name" value="MFS_trans_sf"/>
</dbReference>
<feature type="transmembrane region" description="Helical" evidence="6">
    <location>
        <begin position="94"/>
        <end position="113"/>
    </location>
</feature>
<evidence type="ECO:0000256" key="1">
    <source>
        <dbReference type="ARBA" id="ARBA00004141"/>
    </source>
</evidence>
<name>A0A248K3L4_9PROT</name>
<dbReference type="AlphaFoldDB" id="A0A248K3L4"/>
<keyword evidence="5 6" id="KW-0472">Membrane</keyword>
<comment type="subcellular location">
    <subcellularLocation>
        <location evidence="1">Membrane</location>
        <topology evidence="1">Multi-pass membrane protein</topology>
    </subcellularLocation>
</comment>
<feature type="transmembrane region" description="Helical" evidence="6">
    <location>
        <begin position="350"/>
        <end position="376"/>
    </location>
</feature>
<dbReference type="Pfam" id="PF07690">
    <property type="entry name" value="MFS_1"/>
    <property type="match status" value="1"/>
</dbReference>
<dbReference type="Proteomes" id="UP000197153">
    <property type="component" value="Chromosome 4"/>
</dbReference>
<feature type="transmembrane region" description="Helical" evidence="6">
    <location>
        <begin position="195"/>
        <end position="215"/>
    </location>
</feature>
<feature type="transmembrane region" description="Helical" evidence="6">
    <location>
        <begin position="289"/>
        <end position="311"/>
    </location>
</feature>
<dbReference type="PANTHER" id="PTHR23505:SF79">
    <property type="entry name" value="PROTEIN SPINSTER"/>
    <property type="match status" value="1"/>
</dbReference>
<keyword evidence="3 6" id="KW-0812">Transmembrane</keyword>
<keyword evidence="4 6" id="KW-1133">Transmembrane helix</keyword>
<feature type="transmembrane region" description="Helical" evidence="6">
    <location>
        <begin position="254"/>
        <end position="277"/>
    </location>
</feature>
<feature type="transmembrane region" description="Helical" evidence="6">
    <location>
        <begin position="388"/>
        <end position="408"/>
    </location>
</feature>
<keyword evidence="9" id="KW-1185">Reference proteome</keyword>
<feature type="transmembrane region" description="Helical" evidence="6">
    <location>
        <begin position="420"/>
        <end position="444"/>
    </location>
</feature>
<evidence type="ECO:0000256" key="3">
    <source>
        <dbReference type="ARBA" id="ARBA00022692"/>
    </source>
</evidence>
<dbReference type="GO" id="GO:0022857">
    <property type="term" value="F:transmembrane transporter activity"/>
    <property type="evidence" value="ECO:0007669"/>
    <property type="project" value="InterPro"/>
</dbReference>
<feature type="transmembrane region" description="Helical" evidence="6">
    <location>
        <begin position="25"/>
        <end position="42"/>
    </location>
</feature>
<dbReference type="GO" id="GO:0016020">
    <property type="term" value="C:membrane"/>
    <property type="evidence" value="ECO:0007669"/>
    <property type="project" value="UniProtKB-SubCell"/>
</dbReference>
<feature type="transmembrane region" description="Helical" evidence="6">
    <location>
        <begin position="119"/>
        <end position="141"/>
    </location>
</feature>
<feature type="domain" description="Major facilitator superfamily (MFS) profile" evidence="7">
    <location>
        <begin position="28"/>
        <end position="445"/>
    </location>
</feature>
<dbReference type="EMBL" id="CP022113">
    <property type="protein sequence ID" value="ASG25321.1"/>
    <property type="molecule type" value="Genomic_DNA"/>
</dbReference>
<evidence type="ECO:0000256" key="4">
    <source>
        <dbReference type="ARBA" id="ARBA00022989"/>
    </source>
</evidence>
<feature type="transmembrane region" description="Helical" evidence="6">
    <location>
        <begin position="62"/>
        <end position="82"/>
    </location>
</feature>
<feature type="transmembrane region" description="Helical" evidence="6">
    <location>
        <begin position="323"/>
        <end position="344"/>
    </location>
</feature>
<dbReference type="InterPro" id="IPR044770">
    <property type="entry name" value="MFS_spinster-like"/>
</dbReference>
<sequence length="459" mass="48257">MNSAFINGKAVGSCAGKVRTALRSGWYMVILLTAAQVVSYIDRFLPSLLIAPIKTDLGLSDFQVGLLLGPAFGVFYVLMGLPMGWMADRFSRRGILAAGITIWCCMTAAASLARGFPALFAARLGVGLGEAAIAPCAVSLVSDRFPRQRRARALSVFMSGTFLGAGIAFLLGGPLVHAIAGLPVMTVPLLGELHAWQLSFLIVGLPGLMLALLMFTFAEPERQDRAVDADSGLQGGQASIAQALRFILKRWRTFGVLFVGSAACVTMGSLAFWNATLFQRSFGWNVRDMGIATGILFLTGGPLGTGLGIWLTNRWIRLGRKDATLRALLVGLLIAVPGFAAYPMMPSAPLAIAALFFAFVGQAMAAAAGPASLTLIAPGQIKSQATAVYYLVISISGQLIGPPPVGWMTDLFGDPARLGWAMSIEALAIGVTALTVLSLGMPAYRAGVVAVEKMIAKGD</sequence>
<dbReference type="Gene3D" id="1.20.1250.20">
    <property type="entry name" value="MFS general substrate transporter like domains"/>
    <property type="match status" value="1"/>
</dbReference>
<dbReference type="InterPro" id="IPR011701">
    <property type="entry name" value="MFS"/>
</dbReference>
<dbReference type="SUPFAM" id="SSF103473">
    <property type="entry name" value="MFS general substrate transporter"/>
    <property type="match status" value="1"/>
</dbReference>
<evidence type="ECO:0000256" key="5">
    <source>
        <dbReference type="ARBA" id="ARBA00023136"/>
    </source>
</evidence>
<dbReference type="KEGG" id="nao:Y958_30760"/>
<dbReference type="PROSITE" id="PS50850">
    <property type="entry name" value="MFS"/>
    <property type="match status" value="1"/>
</dbReference>
<reference evidence="8 9" key="1">
    <citation type="submission" date="2017-06" db="EMBL/GenBank/DDBJ databases">
        <title>Complete genome sequence of Nitrospirillum amazonense strain CBAmC, an endophytic nitrogen-fixing and plant growth-promoting bacterium, isolated from sugarcane.</title>
        <authorList>
            <person name="Schwab S."/>
            <person name="dos Santos Teixeira K.R."/>
            <person name="Simoes Araujo J.L."/>
            <person name="Soares Vidal M."/>
            <person name="Borges de Freitas H.R."/>
            <person name="Rivello Crivelaro A.L."/>
            <person name="Bueno de Camargo Nunes A."/>
            <person name="dos Santos C.M."/>
            <person name="Palmeira da Silva Rosa D."/>
            <person name="da Silva Padilha D."/>
            <person name="da Silva E."/>
            <person name="Araujo Terra L."/>
            <person name="Soares Mendes V."/>
            <person name="Farinelli L."/>
            <person name="Magalhaes Cruz L."/>
            <person name="Baldani J.I."/>
        </authorList>
    </citation>
    <scope>NUCLEOTIDE SEQUENCE [LARGE SCALE GENOMIC DNA]</scope>
    <source>
        <strain evidence="8 9">CBAmC</strain>
    </source>
</reference>
<evidence type="ECO:0000256" key="2">
    <source>
        <dbReference type="ARBA" id="ARBA00022448"/>
    </source>
</evidence>
<organism evidence="8 9">
    <name type="scientific">Nitrospirillum viridazoti CBAmc</name>
    <dbReference type="NCBI Taxonomy" id="1441467"/>
    <lineage>
        <taxon>Bacteria</taxon>
        <taxon>Pseudomonadati</taxon>
        <taxon>Pseudomonadota</taxon>
        <taxon>Alphaproteobacteria</taxon>
        <taxon>Rhodospirillales</taxon>
        <taxon>Azospirillaceae</taxon>
        <taxon>Nitrospirillum</taxon>
        <taxon>Nitrospirillum viridazoti</taxon>
    </lineage>
</organism>
<keyword evidence="2" id="KW-0813">Transport</keyword>
<feature type="transmembrane region" description="Helical" evidence="6">
    <location>
        <begin position="153"/>
        <end position="175"/>
    </location>
</feature>
<dbReference type="InterPro" id="IPR020846">
    <property type="entry name" value="MFS_dom"/>
</dbReference>
<proteinExistence type="predicted"/>
<gene>
    <name evidence="8" type="ORF">Y958_30760</name>
</gene>
<evidence type="ECO:0000313" key="8">
    <source>
        <dbReference type="EMBL" id="ASG25321.1"/>
    </source>
</evidence>
<evidence type="ECO:0000259" key="7">
    <source>
        <dbReference type="PROSITE" id="PS50850"/>
    </source>
</evidence>
<protein>
    <recommendedName>
        <fullName evidence="7">Major facilitator superfamily (MFS) profile domain-containing protein</fullName>
    </recommendedName>
</protein>